<dbReference type="Pfam" id="PF01794">
    <property type="entry name" value="Ferric_reduct"/>
    <property type="match status" value="1"/>
</dbReference>
<dbReference type="GO" id="GO:0030091">
    <property type="term" value="P:protein repair"/>
    <property type="evidence" value="ECO:0007669"/>
    <property type="project" value="UniProtKB-UniRule"/>
</dbReference>
<evidence type="ECO:0000256" key="7">
    <source>
        <dbReference type="HAMAP-Rule" id="MF_01207"/>
    </source>
</evidence>
<feature type="transmembrane region" description="Helical" evidence="7">
    <location>
        <begin position="15"/>
        <end position="33"/>
    </location>
</feature>
<feature type="transmembrane region" description="Helical" evidence="7">
    <location>
        <begin position="154"/>
        <end position="172"/>
    </location>
</feature>
<reference evidence="9 10" key="1">
    <citation type="submission" date="2019-11" db="EMBL/GenBank/DDBJ databases">
        <title>Phenotypic characterization of an OXA-22 and OXA-60 co-producing Ralstonia pickettii clinical strain.</title>
        <authorList>
            <person name="He F."/>
        </authorList>
    </citation>
    <scope>NUCLEOTIDE SEQUENCE [LARGE SCALE GENOMIC DNA]</scope>
    <source>
        <strain evidence="9 10">PSLESD1</strain>
    </source>
</reference>
<dbReference type="GO" id="GO:0046872">
    <property type="term" value="F:metal ion binding"/>
    <property type="evidence" value="ECO:0007669"/>
    <property type="project" value="UniProtKB-KW"/>
</dbReference>
<keyword evidence="7" id="KW-0249">Electron transport</keyword>
<feature type="transmembrane region" description="Helical" evidence="7">
    <location>
        <begin position="184"/>
        <end position="202"/>
    </location>
</feature>
<keyword evidence="7" id="KW-0479">Metal-binding</keyword>
<evidence type="ECO:0000256" key="6">
    <source>
        <dbReference type="ARBA" id="ARBA00023136"/>
    </source>
</evidence>
<dbReference type="InterPro" id="IPR022837">
    <property type="entry name" value="MsrQ-like"/>
</dbReference>
<dbReference type="EMBL" id="WJYN01000011">
    <property type="protein sequence ID" value="MRT01282.1"/>
    <property type="molecule type" value="Genomic_DNA"/>
</dbReference>
<dbReference type="NCBIfam" id="NF003836">
    <property type="entry name" value="PRK05419.2-3"/>
    <property type="match status" value="1"/>
</dbReference>
<dbReference type="RefSeq" id="WP_154208680.1">
    <property type="nucleotide sequence ID" value="NZ_JACAWZ010000005.1"/>
</dbReference>
<evidence type="ECO:0000256" key="2">
    <source>
        <dbReference type="ARBA" id="ARBA00022448"/>
    </source>
</evidence>
<dbReference type="PANTHER" id="PTHR36964:SF1">
    <property type="entry name" value="PROTEIN-METHIONINE-SULFOXIDE REDUCTASE HEME-BINDING SUBUNIT MSRQ"/>
    <property type="match status" value="1"/>
</dbReference>
<accession>A0A7X2HRN9</accession>
<dbReference type="GO" id="GO:0010181">
    <property type="term" value="F:FMN binding"/>
    <property type="evidence" value="ECO:0007669"/>
    <property type="project" value="UniProtKB-UniRule"/>
</dbReference>
<keyword evidence="7" id="KW-0285">Flavoprotein</keyword>
<evidence type="ECO:0000313" key="9">
    <source>
        <dbReference type="EMBL" id="MRT01282.1"/>
    </source>
</evidence>
<evidence type="ECO:0000313" key="10">
    <source>
        <dbReference type="Proteomes" id="UP000441032"/>
    </source>
</evidence>
<evidence type="ECO:0000256" key="5">
    <source>
        <dbReference type="ARBA" id="ARBA00023004"/>
    </source>
</evidence>
<comment type="cofactor">
    <cofactor evidence="7">
        <name>heme b</name>
        <dbReference type="ChEBI" id="CHEBI:60344"/>
    </cofactor>
    <text evidence="7">Binds 1 heme b (iron(II)-protoporphyrin IX) group per subunit.</text>
</comment>
<feature type="transmembrane region" description="Helical" evidence="7">
    <location>
        <begin position="85"/>
        <end position="103"/>
    </location>
</feature>
<keyword evidence="4 7" id="KW-1133">Transmembrane helix</keyword>
<name>A0A7X2HRN9_RALPI</name>
<sequence>MTLLPPMLPPKQLRVVKAFVWIVALVPFLRIVFLGATDQFGANPLEFVTRSTGTWTLVLLCCTLAITPLRRITGMNWLIRLRRMLGLYTFFYGTIHFLIWLLVDRGLDPASMLKDIVKRPFITVGFAAFVLMIPLAATSTNAMVRRLGGKRWQWLHRLVYVTGVLGILHYWWHKAGKHDFAEVSIYAAVMAVLLGLRVWWAWRSQRSAITGAAMPARD</sequence>
<protein>
    <recommendedName>
        <fullName evidence="7">Protein-methionine-sulfoxide reductase heme-binding subunit MsrQ</fullName>
    </recommendedName>
    <alternativeName>
        <fullName evidence="7">Flavocytochrome MsrQ</fullName>
    </alternativeName>
</protein>
<feature type="transmembrane region" description="Helical" evidence="7">
    <location>
        <begin position="123"/>
        <end position="142"/>
    </location>
</feature>
<comment type="similarity">
    <text evidence="7">Belongs to the MsrQ family.</text>
</comment>
<comment type="subunit">
    <text evidence="7">Heterodimer of a catalytic subunit (MsrP) and a heme-binding subunit (MsrQ).</text>
</comment>
<dbReference type="GO" id="GO:0005886">
    <property type="term" value="C:plasma membrane"/>
    <property type="evidence" value="ECO:0007669"/>
    <property type="project" value="UniProtKB-SubCell"/>
</dbReference>
<dbReference type="GO" id="GO:0009055">
    <property type="term" value="F:electron transfer activity"/>
    <property type="evidence" value="ECO:0007669"/>
    <property type="project" value="UniProtKB-UniRule"/>
</dbReference>
<comment type="caution">
    <text evidence="9">The sequence shown here is derived from an EMBL/GenBank/DDBJ whole genome shotgun (WGS) entry which is preliminary data.</text>
</comment>
<feature type="domain" description="Ferric oxidoreductase" evidence="8">
    <location>
        <begin position="52"/>
        <end position="166"/>
    </location>
</feature>
<evidence type="ECO:0000256" key="4">
    <source>
        <dbReference type="ARBA" id="ARBA00022989"/>
    </source>
</evidence>
<dbReference type="GO" id="GO:0016679">
    <property type="term" value="F:oxidoreductase activity, acting on diphenols and related substances as donors"/>
    <property type="evidence" value="ECO:0007669"/>
    <property type="project" value="TreeGrafter"/>
</dbReference>
<dbReference type="HAMAP" id="MF_01207">
    <property type="entry name" value="MsrQ"/>
    <property type="match status" value="1"/>
</dbReference>
<dbReference type="Proteomes" id="UP000441032">
    <property type="component" value="Unassembled WGS sequence"/>
</dbReference>
<proteinExistence type="inferred from homology"/>
<comment type="subcellular location">
    <subcellularLocation>
        <location evidence="7">Cell membrane</location>
        <topology evidence="7">Multi-pass membrane protein</topology>
    </subcellularLocation>
    <subcellularLocation>
        <location evidence="1">Membrane</location>
        <topology evidence="1">Multi-pass membrane protein</topology>
    </subcellularLocation>
</comment>
<dbReference type="InterPro" id="IPR013130">
    <property type="entry name" value="Fe3_Rdtase_TM_dom"/>
</dbReference>
<keyword evidence="2 7" id="KW-0813">Transport</keyword>
<keyword evidence="5 7" id="KW-0408">Iron</keyword>
<evidence type="ECO:0000256" key="3">
    <source>
        <dbReference type="ARBA" id="ARBA00022692"/>
    </source>
</evidence>
<evidence type="ECO:0000259" key="8">
    <source>
        <dbReference type="Pfam" id="PF01794"/>
    </source>
</evidence>
<evidence type="ECO:0000256" key="1">
    <source>
        <dbReference type="ARBA" id="ARBA00004141"/>
    </source>
</evidence>
<organism evidence="9 10">
    <name type="scientific">Ralstonia pickettii</name>
    <name type="common">Burkholderia pickettii</name>
    <dbReference type="NCBI Taxonomy" id="329"/>
    <lineage>
        <taxon>Bacteria</taxon>
        <taxon>Pseudomonadati</taxon>
        <taxon>Pseudomonadota</taxon>
        <taxon>Betaproteobacteria</taxon>
        <taxon>Burkholderiales</taxon>
        <taxon>Burkholderiaceae</taxon>
        <taxon>Ralstonia</taxon>
    </lineage>
</organism>
<dbReference type="PANTHER" id="PTHR36964">
    <property type="entry name" value="PROTEIN-METHIONINE-SULFOXIDE REDUCTASE HEME-BINDING SUBUNIT MSRQ"/>
    <property type="match status" value="1"/>
</dbReference>
<gene>
    <name evidence="7 9" type="primary">msrQ</name>
    <name evidence="9" type="ORF">GJQ57_21770</name>
</gene>
<keyword evidence="7" id="KW-0349">Heme</keyword>
<comment type="cofactor">
    <cofactor evidence="7">
        <name>FMN</name>
        <dbReference type="ChEBI" id="CHEBI:58210"/>
    </cofactor>
    <text evidence="7">Binds 1 FMN per subunit.</text>
</comment>
<keyword evidence="3 7" id="KW-0812">Transmembrane</keyword>
<keyword evidence="6 7" id="KW-0472">Membrane</keyword>
<comment type="function">
    <text evidence="7">Part of the MsrPQ system that repairs oxidized periplasmic proteins containing methionine sulfoxide residues (Met-O), using respiratory chain electrons. Thus protects these proteins from oxidative-stress damage caused by reactive species of oxygen and chlorine generated by the host defense mechanisms. MsrPQ is essential for the maintenance of envelope integrity under bleach stress, rescuing a wide series of structurally unrelated periplasmic proteins from methionine oxidation. MsrQ provides electrons for reduction to the reductase catalytic subunit MsrP, using the quinone pool of the respiratory chain.</text>
</comment>
<feature type="transmembrane region" description="Helical" evidence="7">
    <location>
        <begin position="53"/>
        <end position="73"/>
    </location>
</feature>
<keyword evidence="7" id="KW-0288">FMN</keyword>
<dbReference type="GO" id="GO:0020037">
    <property type="term" value="F:heme binding"/>
    <property type="evidence" value="ECO:0007669"/>
    <property type="project" value="UniProtKB-UniRule"/>
</dbReference>
<dbReference type="AlphaFoldDB" id="A0A7X2HRN9"/>
<keyword evidence="7" id="KW-1003">Cell membrane</keyword>